<dbReference type="InterPro" id="IPR014729">
    <property type="entry name" value="Rossmann-like_a/b/a_fold"/>
</dbReference>
<dbReference type="Gene3D" id="1.10.8.70">
    <property type="entry name" value="Glutamate-tRNA synthetase, class I, anticodon-binding domain 1"/>
    <property type="match status" value="1"/>
</dbReference>
<evidence type="ECO:0000256" key="2">
    <source>
        <dbReference type="ARBA" id="ARBA00022490"/>
    </source>
</evidence>
<evidence type="ECO:0000313" key="12">
    <source>
        <dbReference type="Proteomes" id="UP000366051"/>
    </source>
</evidence>
<dbReference type="InterPro" id="IPR000924">
    <property type="entry name" value="Glu/Gln-tRNA-synth"/>
</dbReference>
<feature type="domain" description="Glutamyl/glutaminyl-tRNA synthetase class Ib catalytic" evidence="9">
    <location>
        <begin position="5"/>
        <end position="321"/>
    </location>
</feature>
<comment type="function">
    <text evidence="8">Catalyzes the attachment of glutamate to tRNA(Glu) in a two-step reaction: glutamate is first activated by ATP to form Glu-AMP and then transferred to the acceptor end of tRNA(Glu).</text>
</comment>
<feature type="short sequence motif" description="'KMSKS' region" evidence="8">
    <location>
        <begin position="252"/>
        <end position="256"/>
    </location>
</feature>
<dbReference type="InterPro" id="IPR049940">
    <property type="entry name" value="GluQ/Sye"/>
</dbReference>
<dbReference type="FunFam" id="1.10.10.350:FF:000002">
    <property type="entry name" value="Glutamate--tRNA ligase"/>
    <property type="match status" value="1"/>
</dbReference>
<evidence type="ECO:0000256" key="1">
    <source>
        <dbReference type="ARBA" id="ARBA00007894"/>
    </source>
</evidence>
<dbReference type="PRINTS" id="PR00987">
    <property type="entry name" value="TRNASYNTHGLU"/>
</dbReference>
<dbReference type="GO" id="GO:0005829">
    <property type="term" value="C:cytosol"/>
    <property type="evidence" value="ECO:0007669"/>
    <property type="project" value="TreeGrafter"/>
</dbReference>
<gene>
    <name evidence="8 11" type="primary">gltX</name>
    <name evidence="11" type="ORF">FTV88_3134</name>
</gene>
<dbReference type="Gene3D" id="3.40.50.620">
    <property type="entry name" value="HUPs"/>
    <property type="match status" value="1"/>
</dbReference>
<feature type="short sequence motif" description="'HIGH' region" evidence="8">
    <location>
        <begin position="11"/>
        <end position="21"/>
    </location>
</feature>
<dbReference type="Pfam" id="PF00749">
    <property type="entry name" value="tRNA-synt_1c"/>
    <property type="match status" value="1"/>
</dbReference>
<keyword evidence="7 8" id="KW-0030">Aminoacyl-tRNA synthetase</keyword>
<comment type="caution">
    <text evidence="8">Lacks conserved residue(s) required for the propagation of feature annotation.</text>
</comment>
<feature type="domain" description="Aminoacyl-tRNA synthetase class I anticodon-binding" evidence="10">
    <location>
        <begin position="334"/>
        <end position="481"/>
    </location>
</feature>
<feature type="binding site" evidence="8">
    <location>
        <position position="255"/>
    </location>
    <ligand>
        <name>ATP</name>
        <dbReference type="ChEBI" id="CHEBI:30616"/>
    </ligand>
</feature>
<dbReference type="InterPro" id="IPR033910">
    <property type="entry name" value="GluRS_core"/>
</dbReference>
<keyword evidence="6 8" id="KW-0648">Protein biosynthesis</keyword>
<evidence type="ECO:0000259" key="9">
    <source>
        <dbReference type="Pfam" id="PF00749"/>
    </source>
</evidence>
<dbReference type="PANTHER" id="PTHR43311">
    <property type="entry name" value="GLUTAMATE--TRNA LIGASE"/>
    <property type="match status" value="1"/>
</dbReference>
<dbReference type="InterPro" id="IPR001412">
    <property type="entry name" value="aa-tRNA-synth_I_CS"/>
</dbReference>
<protein>
    <recommendedName>
        <fullName evidence="8">Glutamate--tRNA ligase</fullName>
        <ecNumber evidence="8">6.1.1.17</ecNumber>
    </recommendedName>
    <alternativeName>
        <fullName evidence="8">Glutamyl-tRNA synthetase</fullName>
        <shortName evidence="8">GluRS</shortName>
    </alternativeName>
</protein>
<dbReference type="InterPro" id="IPR004527">
    <property type="entry name" value="Glu-tRNA-ligase_bac/mito"/>
</dbReference>
<dbReference type="PROSITE" id="PS00178">
    <property type="entry name" value="AA_TRNA_LIGASE_I"/>
    <property type="match status" value="1"/>
</dbReference>
<dbReference type="GO" id="GO:0004818">
    <property type="term" value="F:glutamate-tRNA ligase activity"/>
    <property type="evidence" value="ECO:0007669"/>
    <property type="project" value="UniProtKB-UniRule"/>
</dbReference>
<dbReference type="GO" id="GO:0008270">
    <property type="term" value="F:zinc ion binding"/>
    <property type="evidence" value="ECO:0007669"/>
    <property type="project" value="InterPro"/>
</dbReference>
<comment type="subunit">
    <text evidence="8">Monomer.</text>
</comment>
<name>A0A5Q2N5P6_9FIRM</name>
<dbReference type="GO" id="GO:0005524">
    <property type="term" value="F:ATP binding"/>
    <property type="evidence" value="ECO:0007669"/>
    <property type="project" value="UniProtKB-UniRule"/>
</dbReference>
<dbReference type="HAMAP" id="MF_00022">
    <property type="entry name" value="Glu_tRNA_synth_type1"/>
    <property type="match status" value="1"/>
</dbReference>
<dbReference type="NCBIfam" id="TIGR00464">
    <property type="entry name" value="gltX_bact"/>
    <property type="match status" value="1"/>
</dbReference>
<dbReference type="Proteomes" id="UP000366051">
    <property type="component" value="Chromosome"/>
</dbReference>
<dbReference type="CDD" id="cd00808">
    <property type="entry name" value="GluRS_core"/>
    <property type="match status" value="1"/>
</dbReference>
<dbReference type="SUPFAM" id="SSF52374">
    <property type="entry name" value="Nucleotidylyl transferase"/>
    <property type="match status" value="1"/>
</dbReference>
<keyword evidence="3 8" id="KW-0436">Ligase</keyword>
<dbReference type="SUPFAM" id="SSF48163">
    <property type="entry name" value="An anticodon-binding domain of class I aminoacyl-tRNA synthetases"/>
    <property type="match status" value="1"/>
</dbReference>
<dbReference type="GO" id="GO:0006424">
    <property type="term" value="P:glutamyl-tRNA aminoacylation"/>
    <property type="evidence" value="ECO:0007669"/>
    <property type="project" value="UniProtKB-UniRule"/>
</dbReference>
<dbReference type="OrthoDB" id="9807503at2"/>
<evidence type="ECO:0000259" key="10">
    <source>
        <dbReference type="Pfam" id="PF19269"/>
    </source>
</evidence>
<dbReference type="EC" id="6.1.1.17" evidence="8"/>
<keyword evidence="2 8" id="KW-0963">Cytoplasm</keyword>
<evidence type="ECO:0000256" key="4">
    <source>
        <dbReference type="ARBA" id="ARBA00022741"/>
    </source>
</evidence>
<dbReference type="AlphaFoldDB" id="A0A5Q2N5P6"/>
<organism evidence="11 12">
    <name type="scientific">Heliorestis convoluta</name>
    <dbReference type="NCBI Taxonomy" id="356322"/>
    <lineage>
        <taxon>Bacteria</taxon>
        <taxon>Bacillati</taxon>
        <taxon>Bacillota</taxon>
        <taxon>Clostridia</taxon>
        <taxon>Eubacteriales</taxon>
        <taxon>Heliobacteriaceae</taxon>
        <taxon>Heliorestis</taxon>
    </lineage>
</organism>
<dbReference type="GO" id="GO:0000049">
    <property type="term" value="F:tRNA binding"/>
    <property type="evidence" value="ECO:0007669"/>
    <property type="project" value="InterPro"/>
</dbReference>
<comment type="catalytic activity">
    <reaction evidence="8">
        <text>tRNA(Glu) + L-glutamate + ATP = L-glutamyl-tRNA(Glu) + AMP + diphosphate</text>
        <dbReference type="Rhea" id="RHEA:23540"/>
        <dbReference type="Rhea" id="RHEA-COMP:9663"/>
        <dbReference type="Rhea" id="RHEA-COMP:9680"/>
        <dbReference type="ChEBI" id="CHEBI:29985"/>
        <dbReference type="ChEBI" id="CHEBI:30616"/>
        <dbReference type="ChEBI" id="CHEBI:33019"/>
        <dbReference type="ChEBI" id="CHEBI:78442"/>
        <dbReference type="ChEBI" id="CHEBI:78520"/>
        <dbReference type="ChEBI" id="CHEBI:456215"/>
        <dbReference type="EC" id="6.1.1.17"/>
    </reaction>
</comment>
<keyword evidence="4 8" id="KW-0547">Nucleotide-binding</keyword>
<proteinExistence type="inferred from homology"/>
<dbReference type="InterPro" id="IPR008925">
    <property type="entry name" value="aa_tRNA-synth_I_cd-bd_sf"/>
</dbReference>
<keyword evidence="5 8" id="KW-0067">ATP-binding</keyword>
<evidence type="ECO:0000256" key="8">
    <source>
        <dbReference type="HAMAP-Rule" id="MF_00022"/>
    </source>
</evidence>
<dbReference type="EMBL" id="CP045875">
    <property type="protein sequence ID" value="QGG49209.1"/>
    <property type="molecule type" value="Genomic_DNA"/>
</dbReference>
<dbReference type="KEGG" id="hcv:FTV88_3134"/>
<dbReference type="InterPro" id="IPR020751">
    <property type="entry name" value="aa-tRNA-synth_I_codon-bd_sub2"/>
</dbReference>
<accession>A0A5Q2N5P6</accession>
<dbReference type="InterPro" id="IPR020058">
    <property type="entry name" value="Glu/Gln-tRNA-synth_Ib_cat-dom"/>
</dbReference>
<evidence type="ECO:0000256" key="5">
    <source>
        <dbReference type="ARBA" id="ARBA00022840"/>
    </source>
</evidence>
<keyword evidence="12" id="KW-1185">Reference proteome</keyword>
<evidence type="ECO:0000313" key="11">
    <source>
        <dbReference type="EMBL" id="QGG49209.1"/>
    </source>
</evidence>
<dbReference type="InterPro" id="IPR020752">
    <property type="entry name" value="Glu-tRNA-synth_I_codon-bd_sub1"/>
</dbReference>
<dbReference type="PANTHER" id="PTHR43311:SF2">
    <property type="entry name" value="GLUTAMATE--TRNA LIGASE, MITOCHONDRIAL-RELATED"/>
    <property type="match status" value="1"/>
</dbReference>
<sequence length="492" mass="55957">MTEPIRVRFAPSPTGPLHIGGARSALFNYLLARRYGGQFIVRIEDTDLERSNKESEQNILESLRWLGIHWDEGIEMGGDHGPYRQTERLESYQKGVEQLLAQGHAYRCYCSEEELEAERQAFLAKGELPRYSGKCRTLQKEKEQEYVEEGRKAVIRFRVPEQGTIAVDDLVRGHVSFDCAGIGDYVIVKSDGIPTYNYAVVIDDASMEITHVIRGEEHLSNTPRQLLIYRALQLKEPRFAHVSLILGKDRSKMSKRHGSTSVVAYRSQGYLPEALINFLVLLGWSPEGEEEIFPLEELVRQFSLDRVAKNPAVFDLDKLNWLNGLYIRKTPVDRLVKMALPYLQEAGYIPVELTEDDHRKVTMMMEALQEKLAYVGQVQDYGALFFAETVTLENEEAKKILQEEQVPRLLESFLAKLEEDRDMEPAAIKKMLKEVNKETKISGKALFMPLRVALSGQQQGPDLPYLIALLGKEGVRNRLRQTTAQAGLSLSI</sequence>
<dbReference type="RefSeq" id="WP_153726235.1">
    <property type="nucleotide sequence ID" value="NZ_CP045875.1"/>
</dbReference>
<dbReference type="Pfam" id="PF19269">
    <property type="entry name" value="Anticodon_2"/>
    <property type="match status" value="1"/>
</dbReference>
<reference evidence="12" key="1">
    <citation type="submission" date="2019-11" db="EMBL/GenBank/DDBJ databases">
        <title>Genome sequence of Heliorestis convoluta strain HH, an alkaliphilic and minimalistic phototrophic bacterium from a soda lake in Egypt.</title>
        <authorList>
            <person name="Dewey E.D."/>
            <person name="Stokes L.M."/>
            <person name="Burchell B.M."/>
            <person name="Shaffer K.N."/>
            <person name="Huntington A.M."/>
            <person name="Baker J.M."/>
            <person name="Nadendla S."/>
            <person name="Giglio M.G."/>
            <person name="Touchman J.W."/>
            <person name="Blankenship R.E."/>
            <person name="Madigan M.T."/>
            <person name="Sattley W.M."/>
        </authorList>
    </citation>
    <scope>NUCLEOTIDE SEQUENCE [LARGE SCALE GENOMIC DNA]</scope>
    <source>
        <strain evidence="12">HH</strain>
    </source>
</reference>
<comment type="subcellular location">
    <subcellularLocation>
        <location evidence="8">Cytoplasm</location>
    </subcellularLocation>
</comment>
<evidence type="ECO:0000256" key="6">
    <source>
        <dbReference type="ARBA" id="ARBA00022917"/>
    </source>
</evidence>
<dbReference type="Gene3D" id="1.10.10.350">
    <property type="match status" value="1"/>
</dbReference>
<evidence type="ECO:0000256" key="7">
    <source>
        <dbReference type="ARBA" id="ARBA00023146"/>
    </source>
</evidence>
<evidence type="ECO:0000256" key="3">
    <source>
        <dbReference type="ARBA" id="ARBA00022598"/>
    </source>
</evidence>
<dbReference type="FunFam" id="3.40.50.620:FF:000045">
    <property type="entry name" value="Glutamate--tRNA ligase, mitochondrial"/>
    <property type="match status" value="1"/>
</dbReference>
<comment type="similarity">
    <text evidence="1 8">Belongs to the class-I aminoacyl-tRNA synthetase family. Glutamate--tRNA ligase type 1 subfamily.</text>
</comment>
<dbReference type="InterPro" id="IPR045462">
    <property type="entry name" value="aa-tRNA-synth_I_cd-bd"/>
</dbReference>